<evidence type="ECO:0000313" key="3">
    <source>
        <dbReference type="Proteomes" id="UP000027284"/>
    </source>
</evidence>
<keyword evidence="3" id="KW-1185">Reference proteome</keyword>
<proteinExistence type="predicted"/>
<protein>
    <recommendedName>
        <fullName evidence="1">Xylose isomerase-like TIM barrel domain-containing protein</fullName>
    </recommendedName>
</protein>
<feature type="domain" description="Xylose isomerase-like TIM barrel" evidence="1">
    <location>
        <begin position="16"/>
        <end position="276"/>
    </location>
</feature>
<sequence>MGAHLATAGGWHRALETARQLGCQAVQIFLQPPGRWAPLPESPQAVALFREVLAASGLHGAVFAHAPYLVNLASADRELGERSAVLVAHQLVLAQRLGLAGVVVHPGSAGREPRQEAVARLRRRLAEVFARAAVDTPLLLENTAGAGGLLGVTVKELLELAEPSWWQEGRVGLCLDTAHLWAAGYDLRRGGFRQACLELAEAGLFRALKLVHINDTPVPLGSRRDRHAPPGAGELGEVFFTELLGDPVLADVACIMEIPPGPKNQGVREALHRLRSWLSAP</sequence>
<dbReference type="PANTHER" id="PTHR21445:SF0">
    <property type="entry name" value="APURINIC-APYRIMIDINIC ENDONUCLEASE"/>
    <property type="match status" value="1"/>
</dbReference>
<name>A0A062XXU0_9BACT</name>
<dbReference type="AlphaFoldDB" id="A0A062XXU0"/>
<dbReference type="GO" id="GO:0008081">
    <property type="term" value="F:phosphoric diester hydrolase activity"/>
    <property type="evidence" value="ECO:0007669"/>
    <property type="project" value="TreeGrafter"/>
</dbReference>
<evidence type="ECO:0000313" key="2">
    <source>
        <dbReference type="EMBL" id="KDA53325.1"/>
    </source>
</evidence>
<dbReference type="GO" id="GO:0006284">
    <property type="term" value="P:base-excision repair"/>
    <property type="evidence" value="ECO:0007669"/>
    <property type="project" value="TreeGrafter"/>
</dbReference>
<evidence type="ECO:0000259" key="1">
    <source>
        <dbReference type="Pfam" id="PF01261"/>
    </source>
</evidence>
<dbReference type="GO" id="GO:0003906">
    <property type="term" value="F:DNA-(apurinic or apyrimidinic site) endonuclease activity"/>
    <property type="evidence" value="ECO:0007669"/>
    <property type="project" value="TreeGrafter"/>
</dbReference>
<dbReference type="InterPro" id="IPR036237">
    <property type="entry name" value="Xyl_isomerase-like_sf"/>
</dbReference>
<reference evidence="2 3" key="1">
    <citation type="submission" date="2014-04" db="EMBL/GenBank/DDBJ databases">
        <title>The Genome Sequence of Thermoanaerobaculum aquaticum MP-01, The First Cultivated Group 23 Acidobacterium.</title>
        <authorList>
            <person name="Stamps B.W."/>
            <person name="Losey N.A."/>
            <person name="Lawson P.A."/>
            <person name="Stevenson B.S."/>
        </authorList>
    </citation>
    <scope>NUCLEOTIDE SEQUENCE [LARGE SCALE GENOMIC DNA]</scope>
    <source>
        <strain evidence="2 3">MP-01</strain>
    </source>
</reference>
<dbReference type="GO" id="GO:0008270">
    <property type="term" value="F:zinc ion binding"/>
    <property type="evidence" value="ECO:0007669"/>
    <property type="project" value="InterPro"/>
</dbReference>
<dbReference type="Pfam" id="PF01261">
    <property type="entry name" value="AP_endonuc_2"/>
    <property type="match status" value="1"/>
</dbReference>
<dbReference type="PANTHER" id="PTHR21445">
    <property type="entry name" value="ENDONUCLEASE IV ENDODEOXYRIBONUCLEASE IV"/>
    <property type="match status" value="1"/>
</dbReference>
<dbReference type="InterPro" id="IPR013022">
    <property type="entry name" value="Xyl_isomerase-like_TIM-brl"/>
</dbReference>
<dbReference type="NCBIfam" id="TIGR00587">
    <property type="entry name" value="nfo"/>
    <property type="match status" value="1"/>
</dbReference>
<dbReference type="Proteomes" id="UP000027284">
    <property type="component" value="Unassembled WGS sequence"/>
</dbReference>
<dbReference type="SMART" id="SM00518">
    <property type="entry name" value="AP2Ec"/>
    <property type="match status" value="1"/>
</dbReference>
<dbReference type="STRING" id="1312852.EG19_06130"/>
<comment type="caution">
    <text evidence="2">The sequence shown here is derived from an EMBL/GenBank/DDBJ whole genome shotgun (WGS) entry which is preliminary data.</text>
</comment>
<dbReference type="InterPro" id="IPR001719">
    <property type="entry name" value="AP_endonuc_2"/>
</dbReference>
<accession>A0A062XXU0</accession>
<gene>
    <name evidence="2" type="ORF">EG19_06130</name>
</gene>
<dbReference type="EMBL" id="JMFG01000023">
    <property type="protein sequence ID" value="KDA53325.1"/>
    <property type="molecule type" value="Genomic_DNA"/>
</dbReference>
<dbReference type="Gene3D" id="3.20.20.150">
    <property type="entry name" value="Divalent-metal-dependent TIM barrel enzymes"/>
    <property type="match status" value="1"/>
</dbReference>
<dbReference type="PROSITE" id="PS51432">
    <property type="entry name" value="AP_NUCLEASE_F2_4"/>
    <property type="match status" value="1"/>
</dbReference>
<organism evidence="2 3">
    <name type="scientific">Thermoanaerobaculum aquaticum</name>
    <dbReference type="NCBI Taxonomy" id="1312852"/>
    <lineage>
        <taxon>Bacteria</taxon>
        <taxon>Pseudomonadati</taxon>
        <taxon>Acidobacteriota</taxon>
        <taxon>Thermoanaerobaculia</taxon>
        <taxon>Thermoanaerobaculales</taxon>
        <taxon>Thermoanaerobaculaceae</taxon>
        <taxon>Thermoanaerobaculum</taxon>
    </lineage>
</organism>
<dbReference type="GO" id="GO:0003677">
    <property type="term" value="F:DNA binding"/>
    <property type="evidence" value="ECO:0007669"/>
    <property type="project" value="InterPro"/>
</dbReference>
<dbReference type="CDD" id="cd00019">
    <property type="entry name" value="AP2Ec"/>
    <property type="match status" value="1"/>
</dbReference>
<dbReference type="SUPFAM" id="SSF51658">
    <property type="entry name" value="Xylose isomerase-like"/>
    <property type="match status" value="1"/>
</dbReference>